<keyword evidence="3" id="KW-1185">Reference proteome</keyword>
<dbReference type="InterPro" id="IPR001646">
    <property type="entry name" value="5peptide_repeat"/>
</dbReference>
<protein>
    <submittedName>
        <fullName evidence="2">Pentapeptide repeat-containing protein</fullName>
    </submittedName>
</protein>
<gene>
    <name evidence="2" type="ORF">IQ260_21660</name>
</gene>
<dbReference type="Pfam" id="PF00805">
    <property type="entry name" value="Pentapeptide"/>
    <property type="match status" value="2"/>
</dbReference>
<name>A0A928ZXI1_LEPEC</name>
<keyword evidence="1" id="KW-1133">Transmembrane helix</keyword>
<accession>A0A928ZXI1</accession>
<feature type="transmembrane region" description="Helical" evidence="1">
    <location>
        <begin position="48"/>
        <end position="70"/>
    </location>
</feature>
<dbReference type="Proteomes" id="UP000615026">
    <property type="component" value="Unassembled WGS sequence"/>
</dbReference>
<evidence type="ECO:0000256" key="1">
    <source>
        <dbReference type="SAM" id="Phobius"/>
    </source>
</evidence>
<comment type="caution">
    <text evidence="2">The sequence shown here is derived from an EMBL/GenBank/DDBJ whole genome shotgun (WGS) entry which is preliminary data.</text>
</comment>
<keyword evidence="1" id="KW-0472">Membrane</keyword>
<evidence type="ECO:0000313" key="3">
    <source>
        <dbReference type="Proteomes" id="UP000615026"/>
    </source>
</evidence>
<evidence type="ECO:0000313" key="2">
    <source>
        <dbReference type="EMBL" id="MBE9069253.1"/>
    </source>
</evidence>
<proteinExistence type="predicted"/>
<sequence>MKHYGMPVMGKNSTEDIAAALHDIKKAIENIKPPQKPEKNFISKSLKAVLKIGTYLTGLTIFVSLATYFFEADDRHQSQINEAWKTILASTGQSGDAGRRDAISFLTSSPRRLPFFWWRWEPQSLDGIQVPNAILVCIDMSEASLYRANFSGADLSGADLTGANLSSANLSNAKFSYSDTKVCDRDIDDESTSPSLATLHKANLTSANLRFAELSEVDLSESVLRNADLSGADLRGAKFGAAELLEADLSNANLWGTDLSKVSFSVASDRDAESDTSAILCGAVLLEVDLRNQNLDHPGTVYRLFEDSESEKCQDPEFETTQRTSPYICKVRFPEGFTRIDPNRDCDEMQGVLLNRYNISARDAVK</sequence>
<dbReference type="Gene3D" id="2.160.20.80">
    <property type="entry name" value="E3 ubiquitin-protein ligase SopA"/>
    <property type="match status" value="1"/>
</dbReference>
<dbReference type="PANTHER" id="PTHR14136:SF17">
    <property type="entry name" value="BTB_POZ DOMAIN-CONTAINING PROTEIN KCTD9"/>
    <property type="match status" value="1"/>
</dbReference>
<organism evidence="2 3">
    <name type="scientific">Leptolyngbya cf. ectocarpi LEGE 11479</name>
    <dbReference type="NCBI Taxonomy" id="1828722"/>
    <lineage>
        <taxon>Bacteria</taxon>
        <taxon>Bacillati</taxon>
        <taxon>Cyanobacteriota</taxon>
        <taxon>Cyanophyceae</taxon>
        <taxon>Leptolyngbyales</taxon>
        <taxon>Leptolyngbyaceae</taxon>
        <taxon>Leptolyngbya group</taxon>
        <taxon>Leptolyngbya</taxon>
    </lineage>
</organism>
<dbReference type="AlphaFoldDB" id="A0A928ZXI1"/>
<reference evidence="2" key="1">
    <citation type="submission" date="2020-10" db="EMBL/GenBank/DDBJ databases">
        <authorList>
            <person name="Castelo-Branco R."/>
            <person name="Eusebio N."/>
            <person name="Adriana R."/>
            <person name="Vieira A."/>
            <person name="Brugerolle De Fraissinette N."/>
            <person name="Rezende De Castro R."/>
            <person name="Schneider M.P."/>
            <person name="Vasconcelos V."/>
            <person name="Leao P.N."/>
        </authorList>
    </citation>
    <scope>NUCLEOTIDE SEQUENCE</scope>
    <source>
        <strain evidence="2">LEGE 11479</strain>
    </source>
</reference>
<dbReference type="RefSeq" id="WP_193995165.1">
    <property type="nucleotide sequence ID" value="NZ_JADEXP010000252.1"/>
</dbReference>
<dbReference type="InterPro" id="IPR051082">
    <property type="entry name" value="Pentapeptide-BTB/POZ_domain"/>
</dbReference>
<keyword evidence="1" id="KW-0812">Transmembrane</keyword>
<dbReference type="PANTHER" id="PTHR14136">
    <property type="entry name" value="BTB_POZ DOMAIN-CONTAINING PROTEIN KCTD9"/>
    <property type="match status" value="1"/>
</dbReference>
<dbReference type="SUPFAM" id="SSF141571">
    <property type="entry name" value="Pentapeptide repeat-like"/>
    <property type="match status" value="1"/>
</dbReference>
<dbReference type="EMBL" id="JADEXP010000252">
    <property type="protein sequence ID" value="MBE9069253.1"/>
    <property type="molecule type" value="Genomic_DNA"/>
</dbReference>